<name>A0ABM6I2W0_9HYPH</name>
<evidence type="ECO:0000256" key="1">
    <source>
        <dbReference type="ARBA" id="ARBA00010923"/>
    </source>
</evidence>
<sequence>MKLSEICTIRTGFTARSSLHEDVNGVLAIQWRDFAGRRQITADQLTKVDPDLLAERFMVAEGDVVFCSRGERNIAAALDNSFVEPALVVSPLMVLRPDKRKVLPEYLAWAINQPDAQRYFDMNARGTSIRMIPKTSLERLEVDMPDLETQRFIALADAMSQREEMLSQLLAQKKHELTSMILNDRAKAALKQKTPERKKS</sequence>
<protein>
    <recommendedName>
        <fullName evidence="4">Type I restriction modification DNA specificity domain-containing protein</fullName>
    </recommendedName>
</protein>
<evidence type="ECO:0000259" key="4">
    <source>
        <dbReference type="Pfam" id="PF01420"/>
    </source>
</evidence>
<keyword evidence="6" id="KW-1185">Reference proteome</keyword>
<dbReference type="Proteomes" id="UP000188174">
    <property type="component" value="Chromosome"/>
</dbReference>
<evidence type="ECO:0000313" key="5">
    <source>
        <dbReference type="EMBL" id="AQQ04718.1"/>
    </source>
</evidence>
<dbReference type="RefSeq" id="WP_077291631.1">
    <property type="nucleotide sequence ID" value="NZ_CP019630.1"/>
</dbReference>
<dbReference type="SUPFAM" id="SSF116734">
    <property type="entry name" value="DNA methylase specificity domain"/>
    <property type="match status" value="1"/>
</dbReference>
<dbReference type="EMBL" id="CP019630">
    <property type="protein sequence ID" value="AQQ04718.1"/>
    <property type="molecule type" value="Genomic_DNA"/>
</dbReference>
<evidence type="ECO:0000256" key="3">
    <source>
        <dbReference type="ARBA" id="ARBA00023125"/>
    </source>
</evidence>
<gene>
    <name evidence="5" type="ORF">B0E33_15035</name>
</gene>
<feature type="domain" description="Type I restriction modification DNA specificity" evidence="4">
    <location>
        <begin position="1"/>
        <end position="178"/>
    </location>
</feature>
<dbReference type="PANTHER" id="PTHR30408">
    <property type="entry name" value="TYPE-1 RESTRICTION ENZYME ECOKI SPECIFICITY PROTEIN"/>
    <property type="match status" value="1"/>
</dbReference>
<organism evidence="5 6">
    <name type="scientific">Roseibium algicola</name>
    <dbReference type="NCBI Taxonomy" id="2857014"/>
    <lineage>
        <taxon>Bacteria</taxon>
        <taxon>Pseudomonadati</taxon>
        <taxon>Pseudomonadota</taxon>
        <taxon>Alphaproteobacteria</taxon>
        <taxon>Hyphomicrobiales</taxon>
        <taxon>Stappiaceae</taxon>
        <taxon>Roseibium</taxon>
    </lineage>
</organism>
<keyword evidence="2" id="KW-0680">Restriction system</keyword>
<comment type="similarity">
    <text evidence="1">Belongs to the type-I restriction system S methylase family.</text>
</comment>
<evidence type="ECO:0000256" key="2">
    <source>
        <dbReference type="ARBA" id="ARBA00022747"/>
    </source>
</evidence>
<dbReference type="Gene3D" id="3.90.220.20">
    <property type="entry name" value="DNA methylase specificity domains"/>
    <property type="match status" value="1"/>
</dbReference>
<dbReference type="CDD" id="cd16961">
    <property type="entry name" value="RMtype1_S_TRD-CR_like"/>
    <property type="match status" value="1"/>
</dbReference>
<reference evidence="5 6" key="1">
    <citation type="submission" date="2017-02" db="EMBL/GenBank/DDBJ databases">
        <authorList>
            <person name="Jeong S."/>
        </authorList>
    </citation>
    <scope>NUCLEOTIDE SEQUENCE [LARGE SCALE GENOMIC DNA]</scope>
    <source>
        <strain evidence="5 6">RMAR6-6</strain>
    </source>
</reference>
<dbReference type="InterPro" id="IPR052021">
    <property type="entry name" value="Type-I_RS_S_subunit"/>
</dbReference>
<dbReference type="InterPro" id="IPR044946">
    <property type="entry name" value="Restrct_endonuc_typeI_TRD_sf"/>
</dbReference>
<dbReference type="PANTHER" id="PTHR30408:SF12">
    <property type="entry name" value="TYPE I RESTRICTION ENZYME MJAVIII SPECIFICITY SUBUNIT"/>
    <property type="match status" value="1"/>
</dbReference>
<keyword evidence="3" id="KW-0238">DNA-binding</keyword>
<proteinExistence type="inferred from homology"/>
<dbReference type="Pfam" id="PF01420">
    <property type="entry name" value="Methylase_S"/>
    <property type="match status" value="1"/>
</dbReference>
<accession>A0ABM6I2W0</accession>
<dbReference type="InterPro" id="IPR000055">
    <property type="entry name" value="Restrct_endonuc_typeI_TRD"/>
</dbReference>
<evidence type="ECO:0000313" key="6">
    <source>
        <dbReference type="Proteomes" id="UP000188174"/>
    </source>
</evidence>